<proteinExistence type="predicted"/>
<reference evidence="2 3" key="1">
    <citation type="submission" date="2019-12" db="EMBL/GenBank/DDBJ databases">
        <title>Complete genome sequence of Leuconostoc lactis strain AVN1 provides insights into metabolic potential.</title>
        <authorList>
            <person name="Besrour N."/>
            <person name="Najjari A."/>
            <person name="Fhoula I."/>
            <person name="Jaballah S."/>
            <person name="Klibi N."/>
            <person name="Ouzari H.I."/>
        </authorList>
    </citation>
    <scope>NUCLEOTIDE SEQUENCE [LARGE SCALE GENOMIC DNA]</scope>
    <source>
        <strain evidence="2 3">AVN1</strain>
    </source>
</reference>
<feature type="domain" description="Cell wall elongation regulator TseB-like" evidence="1">
    <location>
        <begin position="60"/>
        <end position="99"/>
    </location>
</feature>
<dbReference type="SUPFAM" id="SSF54403">
    <property type="entry name" value="Cystatin/monellin"/>
    <property type="match status" value="2"/>
</dbReference>
<evidence type="ECO:0000313" key="2">
    <source>
        <dbReference type="EMBL" id="MWN20931.1"/>
    </source>
</evidence>
<dbReference type="Pfam" id="PF17881">
    <property type="entry name" value="TseB"/>
    <property type="match status" value="1"/>
</dbReference>
<dbReference type="AlphaFoldDB" id="A0A6L7AEU6"/>
<sequence>MMQFKDDIRIRQRQRRSRVHWARIWFVGAGIGIVVAAITLGYFYVSLSPMRQDEARLQKLVKAKTDIATVKQISADYRKGTTYAVVGTTARGQEKVAIVHGNSSRVTVYDRRDGMTNQQLGQLLLKTYQPKKIYSANISEYKKTLVWEVSYKGQNNALNYLTLDFKTGKPYRVINGL</sequence>
<protein>
    <recommendedName>
        <fullName evidence="1">Cell wall elongation regulator TseB-like domain-containing protein</fullName>
    </recommendedName>
</protein>
<evidence type="ECO:0000259" key="1">
    <source>
        <dbReference type="Pfam" id="PF17881"/>
    </source>
</evidence>
<dbReference type="EMBL" id="WSZI01000013">
    <property type="protein sequence ID" value="MWN20931.1"/>
    <property type="molecule type" value="Genomic_DNA"/>
</dbReference>
<gene>
    <name evidence="2" type="ORF">GQS40_04490</name>
</gene>
<dbReference type="Gene3D" id="3.10.450.40">
    <property type="match status" value="2"/>
</dbReference>
<comment type="caution">
    <text evidence="2">The sequence shown here is derived from an EMBL/GenBank/DDBJ whole genome shotgun (WGS) entry which is preliminary data.</text>
</comment>
<dbReference type="InterPro" id="IPR046350">
    <property type="entry name" value="Cystatin_sf"/>
</dbReference>
<evidence type="ECO:0000313" key="3">
    <source>
        <dbReference type="Proteomes" id="UP000478636"/>
    </source>
</evidence>
<dbReference type="InterPro" id="IPR041401">
    <property type="entry name" value="TseB-like_dom"/>
</dbReference>
<organism evidence="2 3">
    <name type="scientific">Leuconostoc lactis</name>
    <dbReference type="NCBI Taxonomy" id="1246"/>
    <lineage>
        <taxon>Bacteria</taxon>
        <taxon>Bacillati</taxon>
        <taxon>Bacillota</taxon>
        <taxon>Bacilli</taxon>
        <taxon>Lactobacillales</taxon>
        <taxon>Lactobacillaceae</taxon>
        <taxon>Leuconostoc</taxon>
    </lineage>
</organism>
<name>A0A6L7AEU6_LEULA</name>
<dbReference type="Proteomes" id="UP000478636">
    <property type="component" value="Unassembled WGS sequence"/>
</dbReference>
<accession>A0A6L7AEU6</accession>
<dbReference type="RefSeq" id="WP_029509235.1">
    <property type="nucleotide sequence ID" value="NZ_CAUSCP010000018.1"/>
</dbReference>